<name>J9GN05_9ZZZZ</name>
<accession>J9GN05</accession>
<dbReference type="AlphaFoldDB" id="J9GN05"/>
<reference evidence="1" key="1">
    <citation type="journal article" date="2012" name="PLoS ONE">
        <title>Gene sets for utilization of primary and secondary nutrition supplies in the distal gut of endangered iberian lynx.</title>
        <authorList>
            <person name="Alcaide M."/>
            <person name="Messina E."/>
            <person name="Richter M."/>
            <person name="Bargiela R."/>
            <person name="Peplies J."/>
            <person name="Huws S.A."/>
            <person name="Newbold C.J."/>
            <person name="Golyshin P.N."/>
            <person name="Simon M.A."/>
            <person name="Lopez G."/>
            <person name="Yakimov M.M."/>
            <person name="Ferrer M."/>
        </authorList>
    </citation>
    <scope>NUCLEOTIDE SEQUENCE</scope>
</reference>
<dbReference type="InterPro" id="IPR026341">
    <property type="entry name" value="T9SS_type_B"/>
</dbReference>
<proteinExistence type="predicted"/>
<protein>
    <submittedName>
        <fullName evidence="1">Uncharacterized protein</fullName>
    </submittedName>
</protein>
<sequence>MTIIEKDGTEKEDISFDGSAPLHARFAAHPDQIGDYTPYFEWRFSREGQEKPFLIRYDETTEYVFQESGAFAVELRISFVQGTDTIEFIMDEPYRINISESKLELPNAFTPNGDGINDIFKVKEGHQSIISFEAQVFNRWGKKLYEWNDIEGGWDGKSGSSEVPDGAYYLVVKAQGADGKSYNFKKVINILRGYTENGQP</sequence>
<organism evidence="1">
    <name type="scientific">gut metagenome</name>
    <dbReference type="NCBI Taxonomy" id="749906"/>
    <lineage>
        <taxon>unclassified sequences</taxon>
        <taxon>metagenomes</taxon>
        <taxon>organismal metagenomes</taxon>
    </lineage>
</organism>
<dbReference type="NCBIfam" id="TIGR04131">
    <property type="entry name" value="Bac_Flav_CTERM"/>
    <property type="match status" value="1"/>
</dbReference>
<evidence type="ECO:0000313" key="1">
    <source>
        <dbReference type="EMBL" id="EJX08964.1"/>
    </source>
</evidence>
<comment type="caution">
    <text evidence="1">The sequence shown here is derived from an EMBL/GenBank/DDBJ whole genome shotgun (WGS) entry which is preliminary data.</text>
</comment>
<gene>
    <name evidence="1" type="ORF">EVA_02927</name>
</gene>
<dbReference type="Pfam" id="PF13585">
    <property type="entry name" value="CHU_C"/>
    <property type="match status" value="1"/>
</dbReference>
<dbReference type="EMBL" id="AMCI01000496">
    <property type="protein sequence ID" value="EJX08964.1"/>
    <property type="molecule type" value="Genomic_DNA"/>
</dbReference>